<keyword evidence="2" id="KW-0472">Membrane</keyword>
<dbReference type="PANTHER" id="PTHR38442">
    <property type="entry name" value="INNER MEMBRANE PROTEIN-RELATED"/>
    <property type="match status" value="1"/>
</dbReference>
<dbReference type="PANTHER" id="PTHR38442:SF1">
    <property type="entry name" value="INNER MEMBRANE PROTEIN"/>
    <property type="match status" value="1"/>
</dbReference>
<protein>
    <submittedName>
        <fullName evidence="3">Uncharacterized membrane-anchored protein YjiN (DUF445 family)</fullName>
    </submittedName>
</protein>
<proteinExistence type="predicted"/>
<feature type="region of interest" description="Disordered" evidence="1">
    <location>
        <begin position="1"/>
        <end position="46"/>
    </location>
</feature>
<comment type="caution">
    <text evidence="3">The sequence shown here is derived from an EMBL/GenBank/DDBJ whole genome shotgun (WGS) entry which is preliminary data.</text>
</comment>
<evidence type="ECO:0000313" key="3">
    <source>
        <dbReference type="EMBL" id="MBG6122479.1"/>
    </source>
</evidence>
<dbReference type="AlphaFoldDB" id="A0A931E0J0"/>
<sequence>MGRHSAHDAADEQVSSGGIADFQETSTDSPAPAVREPLEVPGMSPEVEAEKRRLLRNWKLRATSLLVIMAVIYLACTWWLHTHAGGATPNTGPNTFAWWLGLFRTGSEAGMVGGLADWFAVTALFRYPMGIPIPHTALVPNKKDQIGDELSKFVGENFLHAQAITEKIEEANIPQQVGAWLAKPDNAEKVSAEIGRLTANAVRAADRADAEALINSQFLSRAVEPEWAPPLGRLLEGLIDDGKIEPIVDEVVGWARKKVAGMEDSVVKLIDEKMPRWAPRFAKDLVGERVYRELVSFMADVDTNPNHDARVAVRRTIAQFAQDLQHDPAMIARIEQIKGDVMGSPAMASAAGSIWDQVSQALIDAAEDPDSVLRRKITETCKRWGGRINTDPQVRAQLDRRIEATARFLVDNYGDTITGLISENIQRWDGKEASEKIELLVGKDLQFIRINGSVVGALVGVLIYIVTQALF</sequence>
<dbReference type="InterPro" id="IPR007383">
    <property type="entry name" value="DUF445"/>
</dbReference>
<feature type="transmembrane region" description="Helical" evidence="2">
    <location>
        <begin position="447"/>
        <end position="466"/>
    </location>
</feature>
<keyword evidence="2" id="KW-0812">Transmembrane</keyword>
<organism evidence="3 4">
    <name type="scientific">Corynebacterium aquatimens</name>
    <dbReference type="NCBI Taxonomy" id="1190508"/>
    <lineage>
        <taxon>Bacteria</taxon>
        <taxon>Bacillati</taxon>
        <taxon>Actinomycetota</taxon>
        <taxon>Actinomycetes</taxon>
        <taxon>Mycobacteriales</taxon>
        <taxon>Corynebacteriaceae</taxon>
        <taxon>Corynebacterium</taxon>
    </lineage>
</organism>
<evidence type="ECO:0000313" key="4">
    <source>
        <dbReference type="Proteomes" id="UP000658613"/>
    </source>
</evidence>
<dbReference type="Proteomes" id="UP000658613">
    <property type="component" value="Unassembled WGS sequence"/>
</dbReference>
<evidence type="ECO:0000256" key="1">
    <source>
        <dbReference type="SAM" id="MobiDB-lite"/>
    </source>
</evidence>
<reference evidence="3" key="1">
    <citation type="submission" date="2020-11" db="EMBL/GenBank/DDBJ databases">
        <title>Sequencing the genomes of 1000 actinobacteria strains.</title>
        <authorList>
            <person name="Klenk H.-P."/>
        </authorList>
    </citation>
    <scope>NUCLEOTIDE SEQUENCE</scope>
    <source>
        <strain evidence="3">DSM 45632</strain>
    </source>
</reference>
<keyword evidence="4" id="KW-1185">Reference proteome</keyword>
<keyword evidence="2" id="KW-1133">Transmembrane helix</keyword>
<evidence type="ECO:0000256" key="2">
    <source>
        <dbReference type="SAM" id="Phobius"/>
    </source>
</evidence>
<dbReference type="EMBL" id="JADOUE010000001">
    <property type="protein sequence ID" value="MBG6122479.1"/>
    <property type="molecule type" value="Genomic_DNA"/>
</dbReference>
<dbReference type="GO" id="GO:0005886">
    <property type="term" value="C:plasma membrane"/>
    <property type="evidence" value="ECO:0007669"/>
    <property type="project" value="TreeGrafter"/>
</dbReference>
<accession>A0A931E0J0</accession>
<dbReference type="Pfam" id="PF04286">
    <property type="entry name" value="DUF445"/>
    <property type="match status" value="1"/>
</dbReference>
<name>A0A931E0J0_9CORY</name>
<feature type="transmembrane region" description="Helical" evidence="2">
    <location>
        <begin position="60"/>
        <end position="80"/>
    </location>
</feature>
<dbReference type="RefSeq" id="WP_196824866.1">
    <property type="nucleotide sequence ID" value="NZ_CP046980.1"/>
</dbReference>
<feature type="compositionally biased region" description="Basic and acidic residues" evidence="1">
    <location>
        <begin position="1"/>
        <end position="10"/>
    </location>
</feature>
<gene>
    <name evidence="3" type="ORF">IW254_001448</name>
</gene>